<name>A0ACC1NNM1_9HYPO</name>
<evidence type="ECO:0000313" key="2">
    <source>
        <dbReference type="Proteomes" id="UP001143910"/>
    </source>
</evidence>
<reference evidence="1" key="1">
    <citation type="submission" date="2022-08" db="EMBL/GenBank/DDBJ databases">
        <title>Genome Sequence of Lecanicillium fungicola.</title>
        <authorList>
            <person name="Buettner E."/>
        </authorList>
    </citation>
    <scope>NUCLEOTIDE SEQUENCE</scope>
    <source>
        <strain evidence="1">Babe33</strain>
    </source>
</reference>
<comment type="caution">
    <text evidence="1">The sequence shown here is derived from an EMBL/GenBank/DDBJ whole genome shotgun (WGS) entry which is preliminary data.</text>
</comment>
<sequence length="459" mass="51021">MTNRRRLLPGHISVESAFGLTNRTTLHPFGSLWSYAGDVSLQNILQSLPAVEVCLRYYRNFEQNVLPFYPFLLNSEVFETRFCDFLQALGDAGLKAALELAAEEGSFQDAAWYGVLFGVLACGCQFHETEAASDRILRARVFVAGAFECLRLANLFGMPSEATIQALLMIELTIANDANPGMAWSLLGTTTQNAQSIGLHLNMNRNREWNAAIHPLWSAIWFLDSSLSLAFDRRPSSFVAGIDRRNIHVVRGSTYPTFCSWTGAIHKLKLAWQLEQLDDELPGQVPPPRIVEYITSLSCLESIPPYGQRSYTKPSTIHRRIEQLVSRIHISHFKAEVLRSAALSSTFPSVYRQAHFNDMMRTLSDVISAYCTLKPLSATMANSWPILYAAISAALLLSGLHAVLDEKIPRQVEKLIQILAEANDVDADEDGGMRIGRTAYADSLEGLRYLAAMAAAEDD</sequence>
<keyword evidence="2" id="KW-1185">Reference proteome</keyword>
<dbReference type="Proteomes" id="UP001143910">
    <property type="component" value="Unassembled WGS sequence"/>
</dbReference>
<accession>A0ACC1NNM1</accession>
<evidence type="ECO:0000313" key="1">
    <source>
        <dbReference type="EMBL" id="KAJ2980930.1"/>
    </source>
</evidence>
<gene>
    <name evidence="1" type="ORF">NQ176_g2338</name>
</gene>
<proteinExistence type="predicted"/>
<organism evidence="1 2">
    <name type="scientific">Zarea fungicola</name>
    <dbReference type="NCBI Taxonomy" id="93591"/>
    <lineage>
        <taxon>Eukaryota</taxon>
        <taxon>Fungi</taxon>
        <taxon>Dikarya</taxon>
        <taxon>Ascomycota</taxon>
        <taxon>Pezizomycotina</taxon>
        <taxon>Sordariomycetes</taxon>
        <taxon>Hypocreomycetidae</taxon>
        <taxon>Hypocreales</taxon>
        <taxon>Cordycipitaceae</taxon>
        <taxon>Zarea</taxon>
    </lineage>
</organism>
<dbReference type="EMBL" id="JANJQO010000163">
    <property type="protein sequence ID" value="KAJ2980930.1"/>
    <property type="molecule type" value="Genomic_DNA"/>
</dbReference>
<protein>
    <submittedName>
        <fullName evidence="1">Uncharacterized protein</fullName>
    </submittedName>
</protein>